<feature type="compositionally biased region" description="Acidic residues" evidence="1">
    <location>
        <begin position="940"/>
        <end position="950"/>
    </location>
</feature>
<dbReference type="SUPFAM" id="SSF46565">
    <property type="entry name" value="Chaperone J-domain"/>
    <property type="match status" value="1"/>
</dbReference>
<feature type="compositionally biased region" description="Polar residues" evidence="1">
    <location>
        <begin position="789"/>
        <end position="814"/>
    </location>
</feature>
<dbReference type="PANTHER" id="PTHR44303">
    <property type="entry name" value="DNAJ HOMOLOG SUBFAMILY C MEMBER 16"/>
    <property type="match status" value="1"/>
</dbReference>
<feature type="compositionally biased region" description="Low complexity" evidence="1">
    <location>
        <begin position="951"/>
        <end position="961"/>
    </location>
</feature>
<feature type="compositionally biased region" description="Basic and acidic residues" evidence="1">
    <location>
        <begin position="769"/>
        <end position="784"/>
    </location>
</feature>
<evidence type="ECO:0000313" key="5">
    <source>
        <dbReference type="Proteomes" id="UP000747399"/>
    </source>
</evidence>
<feature type="domain" description="J" evidence="3">
    <location>
        <begin position="28"/>
        <end position="90"/>
    </location>
</feature>
<dbReference type="Gene3D" id="3.40.30.10">
    <property type="entry name" value="Glutaredoxin"/>
    <property type="match status" value="1"/>
</dbReference>
<evidence type="ECO:0000256" key="1">
    <source>
        <dbReference type="SAM" id="MobiDB-lite"/>
    </source>
</evidence>
<dbReference type="SMART" id="SM00271">
    <property type="entry name" value="DnaJ"/>
    <property type="match status" value="1"/>
</dbReference>
<sequence>MKTVPVLLHLLAAFVCLLVPFTCGYGKDPYKILGVQRGADDTSIKKAYKKLALMYHPDKNPKGQAKFIEVQQAYEVLSDADKKRQYDLGGGDESYNRHQHQQESSSSSYRYQYYQQQQDFYHQQQQQDQEQHERALPSNTSFLTASNFRSLVIYGGRPWLIMVYSESSPACRDFAAAWESLWRALGGIHPRAGSKDGASVGLGRIHARFQRSLIHLIARSGGPISGILMDDELPVLLAVPRGCSEANCFVRYRGPLRISALQDFVADRLLRLPKVPQLEPQALASFLRSASPYKVVVVAFGRGGGSGSLALRFLADRQKNMLTVARAHVQADDSASAAAWQAALGLSSPPTSGQVVFLRGPGAVPRTVMVPPGKTSELHQQIQDQGLLWQEIPPLRLTTGAALGCLWGRAAAASGGSMIDTCVVAVGRRGPQLDEARRRLAVLGRHLAEESAKRDPSMSAAATAYMEGKLRLVWLDASAQWTLCDWLMRVPDAMRLTNMAPPPGTNAAGRAAAAAQAKAAAAARSPELTKAVCGAPAVDMMNHARNAVGFAARIVGLRDLAMKMESRRAVHVVVIRPSYDGSSWFRGLLSHLRQGRPVFLHAVNADFDLSSPERRLDAELSKLASWINQMHADPDRNLHASMEFPPSLWADDEPGAIEYVSGRLRDGAMFVLRFVMNAGGMPNDGSSPLSAEMQAVNLMVVLLVLVLSQLALWWRSDNQAGHGRNAARARRQPQAAAAAPAAAPAATKRSSSGGGSKPHNTNEGSGVNDSERTGRGFRPEDRKGPVNRQAMSPSCQSGRRGDTQANNDGLSNGRSGEGVDNGRAKKEEEHSGGGSNRLGDPLKCSTEDSGGDVLIKSSEASICSANNVPGAASQDTGGTLGTETHVSGIRTASFADGCGGKVRGGVGNYDTGTTSNSYGLGTSIPVSRRSGCSVASGGVEEGEEEQDEAGDASAESTGDDR</sequence>
<dbReference type="PANTHER" id="PTHR44303:SF2">
    <property type="entry name" value="DNAJ HOMOLOG SUBFAMILY C MEMBER 16"/>
    <property type="match status" value="1"/>
</dbReference>
<dbReference type="SUPFAM" id="SSF52833">
    <property type="entry name" value="Thioredoxin-like"/>
    <property type="match status" value="1"/>
</dbReference>
<dbReference type="InterPro" id="IPR001623">
    <property type="entry name" value="DnaJ_domain"/>
</dbReference>
<feature type="region of interest" description="Disordered" evidence="1">
    <location>
        <begin position="908"/>
        <end position="961"/>
    </location>
</feature>
<dbReference type="CDD" id="cd06257">
    <property type="entry name" value="DnaJ"/>
    <property type="match status" value="1"/>
</dbReference>
<dbReference type="PROSITE" id="PS00636">
    <property type="entry name" value="DNAJ_1"/>
    <property type="match status" value="1"/>
</dbReference>
<dbReference type="AlphaFoldDB" id="A0A8J4EVF3"/>
<gene>
    <name evidence="4" type="ORF">Vafri_5083</name>
</gene>
<feature type="compositionally biased region" description="Polar residues" evidence="1">
    <location>
        <begin position="758"/>
        <end position="768"/>
    </location>
</feature>
<dbReference type="Gene3D" id="1.10.287.110">
    <property type="entry name" value="DnaJ domain"/>
    <property type="match status" value="1"/>
</dbReference>
<dbReference type="Proteomes" id="UP000747399">
    <property type="component" value="Unassembled WGS sequence"/>
</dbReference>
<organism evidence="4 5">
    <name type="scientific">Volvox africanus</name>
    <dbReference type="NCBI Taxonomy" id="51714"/>
    <lineage>
        <taxon>Eukaryota</taxon>
        <taxon>Viridiplantae</taxon>
        <taxon>Chlorophyta</taxon>
        <taxon>core chlorophytes</taxon>
        <taxon>Chlorophyceae</taxon>
        <taxon>CS clade</taxon>
        <taxon>Chlamydomonadales</taxon>
        <taxon>Volvocaceae</taxon>
        <taxon>Volvox</taxon>
    </lineage>
</organism>
<feature type="chain" id="PRO_5035295831" description="J domain-containing protein" evidence="2">
    <location>
        <begin position="27"/>
        <end position="961"/>
    </location>
</feature>
<comment type="caution">
    <text evidence="4">The sequence shown here is derived from an EMBL/GenBank/DDBJ whole genome shotgun (WGS) entry which is preliminary data.</text>
</comment>
<dbReference type="InterPro" id="IPR052448">
    <property type="entry name" value="DnaJ_C16_autophagy_reg"/>
</dbReference>
<dbReference type="PRINTS" id="PR00625">
    <property type="entry name" value="JDOMAIN"/>
</dbReference>
<feature type="region of interest" description="Disordered" evidence="1">
    <location>
        <begin position="723"/>
        <end position="851"/>
    </location>
</feature>
<evidence type="ECO:0000313" key="4">
    <source>
        <dbReference type="EMBL" id="GIL48610.1"/>
    </source>
</evidence>
<proteinExistence type="predicted"/>
<feature type="region of interest" description="Disordered" evidence="1">
    <location>
        <begin position="87"/>
        <end position="108"/>
    </location>
</feature>
<dbReference type="InterPro" id="IPR036869">
    <property type="entry name" value="J_dom_sf"/>
</dbReference>
<accession>A0A8J4EVF3</accession>
<keyword evidence="5" id="KW-1185">Reference proteome</keyword>
<dbReference type="PROSITE" id="PS50076">
    <property type="entry name" value="DNAJ_2"/>
    <property type="match status" value="1"/>
</dbReference>
<dbReference type="EMBL" id="BNCO01000006">
    <property type="protein sequence ID" value="GIL48610.1"/>
    <property type="molecule type" value="Genomic_DNA"/>
</dbReference>
<dbReference type="InterPro" id="IPR036249">
    <property type="entry name" value="Thioredoxin-like_sf"/>
</dbReference>
<reference evidence="4" key="1">
    <citation type="journal article" date="2021" name="Proc. Natl. Acad. Sci. U.S.A.">
        <title>Three genomes in the algal genus Volvox reveal the fate of a haploid sex-determining region after a transition to homothallism.</title>
        <authorList>
            <person name="Yamamoto K."/>
            <person name="Hamaji T."/>
            <person name="Kawai-Toyooka H."/>
            <person name="Matsuzaki R."/>
            <person name="Takahashi F."/>
            <person name="Nishimura Y."/>
            <person name="Kawachi M."/>
            <person name="Noguchi H."/>
            <person name="Minakuchi Y."/>
            <person name="Umen J.G."/>
            <person name="Toyoda A."/>
            <person name="Nozaki H."/>
        </authorList>
    </citation>
    <scope>NUCLEOTIDE SEQUENCE</scope>
    <source>
        <strain evidence="4">NIES-3780</strain>
    </source>
</reference>
<evidence type="ECO:0000259" key="3">
    <source>
        <dbReference type="PROSITE" id="PS50076"/>
    </source>
</evidence>
<feature type="compositionally biased region" description="Low complexity" evidence="1">
    <location>
        <begin position="732"/>
        <end position="746"/>
    </location>
</feature>
<feature type="compositionally biased region" description="Polar residues" evidence="1">
    <location>
        <begin position="910"/>
        <end position="920"/>
    </location>
</feature>
<protein>
    <recommendedName>
        <fullName evidence="3">J domain-containing protein</fullName>
    </recommendedName>
</protein>
<feature type="signal peptide" evidence="2">
    <location>
        <begin position="1"/>
        <end position="26"/>
    </location>
</feature>
<dbReference type="InterPro" id="IPR018253">
    <property type="entry name" value="DnaJ_domain_CS"/>
</dbReference>
<keyword evidence="2" id="KW-0732">Signal</keyword>
<feature type="compositionally biased region" description="Basic and acidic residues" evidence="1">
    <location>
        <begin position="820"/>
        <end position="831"/>
    </location>
</feature>
<name>A0A8J4EVF3_9CHLO</name>
<dbReference type="Pfam" id="PF00226">
    <property type="entry name" value="DnaJ"/>
    <property type="match status" value="1"/>
</dbReference>
<evidence type="ECO:0000256" key="2">
    <source>
        <dbReference type="SAM" id="SignalP"/>
    </source>
</evidence>